<name>A0A7C4PHR5_9CHLR</name>
<comment type="similarity">
    <text evidence="1">Belongs to the TolB family.</text>
</comment>
<evidence type="ECO:0000256" key="2">
    <source>
        <dbReference type="SAM" id="Phobius"/>
    </source>
</evidence>
<keyword evidence="2" id="KW-0812">Transmembrane</keyword>
<comment type="caution">
    <text evidence="3">The sequence shown here is derived from an EMBL/GenBank/DDBJ whole genome shotgun (WGS) entry which is preliminary data.</text>
</comment>
<dbReference type="SUPFAM" id="SSF82171">
    <property type="entry name" value="DPP6 N-terminal domain-like"/>
    <property type="match status" value="1"/>
</dbReference>
<dbReference type="AlphaFoldDB" id="A0A7C4PHR5"/>
<dbReference type="InterPro" id="IPR011659">
    <property type="entry name" value="WD40"/>
</dbReference>
<protein>
    <recommendedName>
        <fullName evidence="4">SbsA Ig-like domain-containing protein</fullName>
    </recommendedName>
</protein>
<organism evidence="3">
    <name type="scientific">Anaerolinea thermolimosa</name>
    <dbReference type="NCBI Taxonomy" id="229919"/>
    <lineage>
        <taxon>Bacteria</taxon>
        <taxon>Bacillati</taxon>
        <taxon>Chloroflexota</taxon>
        <taxon>Anaerolineae</taxon>
        <taxon>Anaerolineales</taxon>
        <taxon>Anaerolineaceae</taxon>
        <taxon>Anaerolinea</taxon>
    </lineage>
</organism>
<evidence type="ECO:0008006" key="4">
    <source>
        <dbReference type="Google" id="ProtNLM"/>
    </source>
</evidence>
<feature type="transmembrane region" description="Helical" evidence="2">
    <location>
        <begin position="9"/>
        <end position="31"/>
    </location>
</feature>
<dbReference type="EMBL" id="DSYK01000105">
    <property type="protein sequence ID" value="HGS20627.1"/>
    <property type="molecule type" value="Genomic_DNA"/>
</dbReference>
<evidence type="ECO:0000256" key="1">
    <source>
        <dbReference type="ARBA" id="ARBA00009820"/>
    </source>
</evidence>
<gene>
    <name evidence="3" type="ORF">ENT37_02030</name>
</gene>
<dbReference type="PANTHER" id="PTHR36842">
    <property type="entry name" value="PROTEIN TOLB HOMOLOG"/>
    <property type="match status" value="1"/>
</dbReference>
<dbReference type="InterPro" id="IPR011042">
    <property type="entry name" value="6-blade_b-propeller_TolB-like"/>
</dbReference>
<keyword evidence="2" id="KW-1133">Transmembrane helix</keyword>
<accession>A0A7C4PHR5</accession>
<dbReference type="Pfam" id="PF07676">
    <property type="entry name" value="PD40"/>
    <property type="match status" value="1"/>
</dbReference>
<reference evidence="3" key="1">
    <citation type="journal article" date="2020" name="mSystems">
        <title>Genome- and Community-Level Interaction Insights into Carbon Utilization and Element Cycling Functions of Hydrothermarchaeota in Hydrothermal Sediment.</title>
        <authorList>
            <person name="Zhou Z."/>
            <person name="Liu Y."/>
            <person name="Xu W."/>
            <person name="Pan J."/>
            <person name="Luo Z.H."/>
            <person name="Li M."/>
        </authorList>
    </citation>
    <scope>NUCLEOTIDE SEQUENCE [LARGE SCALE GENOMIC DNA]</scope>
    <source>
        <strain evidence="3">SpSt-573</strain>
    </source>
</reference>
<evidence type="ECO:0000313" key="3">
    <source>
        <dbReference type="EMBL" id="HGS20627.1"/>
    </source>
</evidence>
<proteinExistence type="inferred from homology"/>
<dbReference type="PANTHER" id="PTHR36842:SF1">
    <property type="entry name" value="PROTEIN TOLB"/>
    <property type="match status" value="1"/>
</dbReference>
<dbReference type="Gene3D" id="2.60.40.3710">
    <property type="match status" value="1"/>
</dbReference>
<dbReference type="Gene3D" id="2.120.10.30">
    <property type="entry name" value="TolB, C-terminal domain"/>
    <property type="match status" value="2"/>
</dbReference>
<keyword evidence="2" id="KW-0472">Membrane</keyword>
<sequence>MKPRTGRRLMLFLGTGTFVLLAGFWLVGHLLRPTVMVSGSPNGTIGAYGPLIVQFSSTVAKDAAEASITFEPSLKGEFRWDGSRVSFWPSRPLTVGKEYTVKISGGRLAGGQFFGKGVTRTFLVRSPQLLYLSPSKNPEMWRLALDGSPAIQLTHTQGKIYDYVVDRSGEKILYSAENDQGGISLWIMDREGGSARSVLPCGEDLCIQPTFSPLGDQLAYVRRNATGVPGSSPGLPRVWLMNLADESTRPLPMSPDHSGSNPAYSPDGQWLTYYDEAAFQIHLVELSTGDEIVLERAANTPIAWTADSQWLYFNQIQQEETVTFNVLAQWNASTRQISRVFPDAEVSGVDEGPALPSPDGQWLAVRRAEIEHPELRIFEVISSTGGAANAIVINPPDILGMASWSPDSTQLALQVFRSGDSSAMPVVEVWSLENRHTIEVARDAMLPQWLP</sequence>